<proteinExistence type="predicted"/>
<dbReference type="PANTHER" id="PTHR33498">
    <property type="entry name" value="TRANSPOSASE FOR INSERTION SEQUENCE ELEMENT IS1557"/>
    <property type="match status" value="1"/>
</dbReference>
<accession>A0A1M4PN42</accession>
<reference evidence="1 2" key="1">
    <citation type="submission" date="2016-11" db="EMBL/GenBank/DDBJ databases">
        <authorList>
            <person name="Manzoor S."/>
        </authorList>
    </citation>
    <scope>NUCLEOTIDE SEQUENCE [LARGE SCALE GENOMIC DNA]</scope>
    <source>
        <strain evidence="1">Clostridium ultunense strain Esp</strain>
    </source>
</reference>
<dbReference type="AlphaFoldDB" id="A0A1M4PN42"/>
<protein>
    <submittedName>
        <fullName evidence="1">Uncharacterized protein</fullName>
    </submittedName>
</protein>
<keyword evidence="2" id="KW-1185">Reference proteome</keyword>
<dbReference type="InterPro" id="IPR047951">
    <property type="entry name" value="Transpos_ISL3"/>
</dbReference>
<evidence type="ECO:0000313" key="1">
    <source>
        <dbReference type="EMBL" id="SHD76856.1"/>
    </source>
</evidence>
<dbReference type="OrthoDB" id="6197054at2"/>
<dbReference type="PANTHER" id="PTHR33498:SF1">
    <property type="entry name" value="TRANSPOSASE FOR INSERTION SEQUENCE ELEMENT IS1557"/>
    <property type="match status" value="1"/>
</dbReference>
<gene>
    <name evidence="1" type="ORF">CUESP1_1492</name>
</gene>
<dbReference type="Proteomes" id="UP000245423">
    <property type="component" value="Chromosome 1"/>
</dbReference>
<dbReference type="EMBL" id="LT669839">
    <property type="protein sequence ID" value="SHD76856.1"/>
    <property type="molecule type" value="Genomic_DNA"/>
</dbReference>
<dbReference type="RefSeq" id="WP_109840579.1">
    <property type="nucleotide sequence ID" value="NZ_LT669839.1"/>
</dbReference>
<evidence type="ECO:0000313" key="2">
    <source>
        <dbReference type="Proteomes" id="UP000245423"/>
    </source>
</evidence>
<organism evidence="1 2">
    <name type="scientific">[Clostridium] ultunense Esp</name>
    <dbReference type="NCBI Taxonomy" id="1288971"/>
    <lineage>
        <taxon>Bacteria</taxon>
        <taxon>Bacillati</taxon>
        <taxon>Bacillota</taxon>
        <taxon>Tissierellia</taxon>
        <taxon>Tissierellales</taxon>
        <taxon>Tepidimicrobiaceae</taxon>
        <taxon>Schnuerera</taxon>
    </lineage>
</organism>
<name>A0A1M4PN42_9FIRM</name>
<sequence>MKYKLIKGMFPEYLEEKSIQVNEDKIIIYLFSKRKSCNCPFCNTSSSTVATYFTRKMQDLNIIDKPLFLVIRLAKYRCENPDCNAKVFSERIEELAGTKERRTKRLNEMLTKFSLTQSAEAAARRCSDINIKVSGDTLLRLSKKWEPSIDEDSIYSIGIDDFAFKKNIITERL</sequence>